<accession>A0ABV7S088</accession>
<protein>
    <recommendedName>
        <fullName evidence="3">Phage tail protein</fullName>
    </recommendedName>
</protein>
<organism evidence="1 2">
    <name type="scientific">Paracoccus simplex</name>
    <dbReference type="NCBI Taxonomy" id="2086346"/>
    <lineage>
        <taxon>Bacteria</taxon>
        <taxon>Pseudomonadati</taxon>
        <taxon>Pseudomonadota</taxon>
        <taxon>Alphaproteobacteria</taxon>
        <taxon>Rhodobacterales</taxon>
        <taxon>Paracoccaceae</taxon>
        <taxon>Paracoccus</taxon>
    </lineage>
</organism>
<keyword evidence="2" id="KW-1185">Reference proteome</keyword>
<evidence type="ECO:0000313" key="1">
    <source>
        <dbReference type="EMBL" id="MFC3569202.1"/>
    </source>
</evidence>
<reference evidence="2" key="1">
    <citation type="journal article" date="2019" name="Int. J. Syst. Evol. Microbiol.">
        <title>The Global Catalogue of Microorganisms (GCM) 10K type strain sequencing project: providing services to taxonomists for standard genome sequencing and annotation.</title>
        <authorList>
            <consortium name="The Broad Institute Genomics Platform"/>
            <consortium name="The Broad Institute Genome Sequencing Center for Infectious Disease"/>
            <person name="Wu L."/>
            <person name="Ma J."/>
        </authorList>
    </citation>
    <scope>NUCLEOTIDE SEQUENCE [LARGE SCALE GENOMIC DNA]</scope>
    <source>
        <strain evidence="2">VKM B-3226</strain>
    </source>
</reference>
<evidence type="ECO:0000313" key="2">
    <source>
        <dbReference type="Proteomes" id="UP001595596"/>
    </source>
</evidence>
<name>A0ABV7S088_9RHOB</name>
<gene>
    <name evidence="1" type="ORF">ACFOMP_07040</name>
</gene>
<sequence length="156" mass="16444">MAITVPLPGGGTASRTYLGGVGLAVEGLARVGDLTDNPVTVSMSQIAPAAQEMARGLDPRLAYVEIHVTSMIGGTFASEPQLEWVGIVDEGPISTPSYDGEGAISFSVRSELMVMLTATNPAKSSDAHQKRRAAGDRFSEYASTIGARKIQWYKKG</sequence>
<comment type="caution">
    <text evidence="1">The sequence shown here is derived from an EMBL/GenBank/DDBJ whole genome shotgun (WGS) entry which is preliminary data.</text>
</comment>
<proteinExistence type="predicted"/>
<dbReference type="Proteomes" id="UP001595596">
    <property type="component" value="Unassembled WGS sequence"/>
</dbReference>
<dbReference type="RefSeq" id="WP_379028909.1">
    <property type="nucleotide sequence ID" value="NZ_JBHRXE010000016.1"/>
</dbReference>
<evidence type="ECO:0008006" key="3">
    <source>
        <dbReference type="Google" id="ProtNLM"/>
    </source>
</evidence>
<dbReference type="EMBL" id="JBHRXE010000016">
    <property type="protein sequence ID" value="MFC3569202.1"/>
    <property type="molecule type" value="Genomic_DNA"/>
</dbReference>